<dbReference type="Proteomes" id="UP000800200">
    <property type="component" value="Unassembled WGS sequence"/>
</dbReference>
<reference evidence="2" key="1">
    <citation type="journal article" date="2020" name="Stud. Mycol.">
        <title>101 Dothideomycetes genomes: a test case for predicting lifestyles and emergence of pathogens.</title>
        <authorList>
            <person name="Haridas S."/>
            <person name="Albert R."/>
            <person name="Binder M."/>
            <person name="Bloem J."/>
            <person name="Labutti K."/>
            <person name="Salamov A."/>
            <person name="Andreopoulos B."/>
            <person name="Baker S."/>
            <person name="Barry K."/>
            <person name="Bills G."/>
            <person name="Bluhm B."/>
            <person name="Cannon C."/>
            <person name="Castanera R."/>
            <person name="Culley D."/>
            <person name="Daum C."/>
            <person name="Ezra D."/>
            <person name="Gonzalez J."/>
            <person name="Henrissat B."/>
            <person name="Kuo A."/>
            <person name="Liang C."/>
            <person name="Lipzen A."/>
            <person name="Lutzoni F."/>
            <person name="Magnuson J."/>
            <person name="Mondo S."/>
            <person name="Nolan M."/>
            <person name="Ohm R."/>
            <person name="Pangilinan J."/>
            <person name="Park H.-J."/>
            <person name="Ramirez L."/>
            <person name="Alfaro M."/>
            <person name="Sun H."/>
            <person name="Tritt A."/>
            <person name="Yoshinaga Y."/>
            <person name="Zwiers L.-H."/>
            <person name="Turgeon B."/>
            <person name="Goodwin S."/>
            <person name="Spatafora J."/>
            <person name="Crous P."/>
            <person name="Grigoriev I."/>
        </authorList>
    </citation>
    <scope>NUCLEOTIDE SEQUENCE</scope>
    <source>
        <strain evidence="2">CBS 207.26</strain>
    </source>
</reference>
<feature type="transmembrane region" description="Helical" evidence="1">
    <location>
        <begin position="63"/>
        <end position="86"/>
    </location>
</feature>
<protein>
    <submittedName>
        <fullName evidence="2">Uncharacterized protein</fullName>
    </submittedName>
</protein>
<feature type="transmembrane region" description="Helical" evidence="1">
    <location>
        <begin position="136"/>
        <end position="160"/>
    </location>
</feature>
<dbReference type="AlphaFoldDB" id="A0A6A6DJN9"/>
<keyword evidence="1" id="KW-0472">Membrane</keyword>
<dbReference type="OrthoDB" id="5342924at2759"/>
<sequence length="166" mass="18484">MTGLPITENKKIRMKKDRALATLRCVVHFVPLSTALALLVLHGPSHYIGGELSGATGQHSQKLAALLFAAKLHELFLLAPLGALLITHIRKELVFGNGVPFGTVFSGERFRDLAFLWSPELWGTVYHEWEKKRKKWFIVSHLVVCTILGVLVGLLTGVLIRPRLED</sequence>
<gene>
    <name evidence="2" type="ORF">K469DRAFT_339972</name>
</gene>
<evidence type="ECO:0000313" key="2">
    <source>
        <dbReference type="EMBL" id="KAF2178150.1"/>
    </source>
</evidence>
<accession>A0A6A6DJN9</accession>
<name>A0A6A6DJN9_9PEZI</name>
<keyword evidence="1" id="KW-0812">Transmembrane</keyword>
<evidence type="ECO:0000256" key="1">
    <source>
        <dbReference type="SAM" id="Phobius"/>
    </source>
</evidence>
<organism evidence="2 3">
    <name type="scientific">Zopfia rhizophila CBS 207.26</name>
    <dbReference type="NCBI Taxonomy" id="1314779"/>
    <lineage>
        <taxon>Eukaryota</taxon>
        <taxon>Fungi</taxon>
        <taxon>Dikarya</taxon>
        <taxon>Ascomycota</taxon>
        <taxon>Pezizomycotina</taxon>
        <taxon>Dothideomycetes</taxon>
        <taxon>Dothideomycetes incertae sedis</taxon>
        <taxon>Zopfiaceae</taxon>
        <taxon>Zopfia</taxon>
    </lineage>
</organism>
<keyword evidence="3" id="KW-1185">Reference proteome</keyword>
<proteinExistence type="predicted"/>
<dbReference type="EMBL" id="ML994678">
    <property type="protein sequence ID" value="KAF2178150.1"/>
    <property type="molecule type" value="Genomic_DNA"/>
</dbReference>
<feature type="transmembrane region" description="Helical" evidence="1">
    <location>
        <begin position="21"/>
        <end position="43"/>
    </location>
</feature>
<evidence type="ECO:0000313" key="3">
    <source>
        <dbReference type="Proteomes" id="UP000800200"/>
    </source>
</evidence>
<keyword evidence="1" id="KW-1133">Transmembrane helix</keyword>